<keyword evidence="3" id="KW-1185">Reference proteome</keyword>
<evidence type="ECO:0000313" key="3">
    <source>
        <dbReference type="Proteomes" id="UP000887567"/>
    </source>
</evidence>
<dbReference type="EnsemblMetazoa" id="XM_028659616.1">
    <property type="protein sequence ID" value="XP_028515417.1"/>
    <property type="gene ID" value="LOC110240848"/>
</dbReference>
<sequence length="179" mass="19539">LLTDNLSLHNGGTTTKTTKSQHQWTPAQPQVKTGGPNWQKQNLPARSTVPSAQMGWGSGSISPQQPGMYRPPFGQPVGQPPAGQPMGGQPPMFPGGFAAGQPQQQPADPFGPIPGSQVSEKFKNHNQPLYLTSQSAILVARIVFHRFNLYRKTLELLLSGHLRKRTFDPRDRNLVSESP</sequence>
<accession>A0A913YLR3</accession>
<dbReference type="OrthoDB" id="44015at2759"/>
<feature type="compositionally biased region" description="Low complexity" evidence="1">
    <location>
        <begin position="87"/>
        <end position="107"/>
    </location>
</feature>
<reference evidence="2" key="1">
    <citation type="submission" date="2022-11" db="UniProtKB">
        <authorList>
            <consortium name="EnsemblMetazoa"/>
        </authorList>
    </citation>
    <scope>IDENTIFICATION</scope>
</reference>
<evidence type="ECO:0000313" key="2">
    <source>
        <dbReference type="EnsemblMetazoa" id="XP_028515417.1"/>
    </source>
</evidence>
<dbReference type="KEGG" id="epa:110240848"/>
<dbReference type="GeneID" id="110240848"/>
<dbReference type="RefSeq" id="XP_028515417.1">
    <property type="nucleotide sequence ID" value="XM_028659616.1"/>
</dbReference>
<dbReference type="Proteomes" id="UP000887567">
    <property type="component" value="Unplaced"/>
</dbReference>
<proteinExistence type="predicted"/>
<feature type="region of interest" description="Disordered" evidence="1">
    <location>
        <begin position="1"/>
        <end position="107"/>
    </location>
</feature>
<name>A0A913YLR3_EXADI</name>
<dbReference type="AlphaFoldDB" id="A0A913YLR3"/>
<evidence type="ECO:0000256" key="1">
    <source>
        <dbReference type="SAM" id="MobiDB-lite"/>
    </source>
</evidence>
<feature type="compositionally biased region" description="Polar residues" evidence="1">
    <location>
        <begin position="1"/>
        <end position="51"/>
    </location>
</feature>
<organism evidence="2 3">
    <name type="scientific">Exaiptasia diaphana</name>
    <name type="common">Tropical sea anemone</name>
    <name type="synonym">Aiptasia pulchella</name>
    <dbReference type="NCBI Taxonomy" id="2652724"/>
    <lineage>
        <taxon>Eukaryota</taxon>
        <taxon>Metazoa</taxon>
        <taxon>Cnidaria</taxon>
        <taxon>Anthozoa</taxon>
        <taxon>Hexacorallia</taxon>
        <taxon>Actiniaria</taxon>
        <taxon>Aiptasiidae</taxon>
        <taxon>Exaiptasia</taxon>
    </lineage>
</organism>
<protein>
    <submittedName>
        <fullName evidence="2">Uncharacterized protein</fullName>
    </submittedName>
</protein>